<dbReference type="Gene3D" id="2.130.10.30">
    <property type="entry name" value="Regulator of chromosome condensation 1/beta-lactamase-inhibitor protein II"/>
    <property type="match status" value="1"/>
</dbReference>
<reference evidence="1 3" key="1">
    <citation type="submission" date="2017-03" db="EMBL/GenBank/DDBJ databases">
        <title>Draft genome sequence of Moraxella equi CCUG 4950T type strain.</title>
        <authorList>
            <person name="Salva-Serra F."/>
            <person name="Engstrom-Jakobsson H."/>
            <person name="Thorell K."/>
            <person name="Jaen-Luchoro D."/>
            <person name="Gonzales-Siles L."/>
            <person name="Karlsson R."/>
            <person name="Yazdan S."/>
            <person name="Boulund F."/>
            <person name="Johnning A."/>
            <person name="Engstrand L."/>
            <person name="Kristiansson E."/>
            <person name="Moore E."/>
        </authorList>
    </citation>
    <scope>NUCLEOTIDE SEQUENCE [LARGE SCALE GENOMIC DNA]</scope>
    <source>
        <strain evidence="1 3">CCUG 4950</strain>
    </source>
</reference>
<evidence type="ECO:0000313" key="2">
    <source>
        <dbReference type="EMBL" id="STZ03915.1"/>
    </source>
</evidence>
<organism evidence="2 4">
    <name type="scientific">Moraxella equi</name>
    <dbReference type="NCBI Taxonomy" id="60442"/>
    <lineage>
        <taxon>Bacteria</taxon>
        <taxon>Pseudomonadati</taxon>
        <taxon>Pseudomonadota</taxon>
        <taxon>Gammaproteobacteria</taxon>
        <taxon>Moraxellales</taxon>
        <taxon>Moraxellaceae</taxon>
        <taxon>Moraxella</taxon>
    </lineage>
</organism>
<proteinExistence type="predicted"/>
<dbReference type="RefSeq" id="WP_079323987.1">
    <property type="nucleotide sequence ID" value="NZ_MXAP01000010.1"/>
</dbReference>
<dbReference type="AlphaFoldDB" id="A0A378QSS4"/>
<gene>
    <name evidence="1" type="ORF">B5J93_00875</name>
    <name evidence="2" type="ORF">NCTC11012_02170</name>
</gene>
<keyword evidence="3" id="KW-1185">Reference proteome</keyword>
<protein>
    <recommendedName>
        <fullName evidence="5">Regulator of chromosome condensation (RCC1) repeat</fullName>
    </recommendedName>
</protein>
<sequence length="74" mass="8131">MPDAPLEQPLEIIIEPKKVAMTDFWVIGIKDDGALWMWGAGSGNLATGAYDPPTPKQIEGIDVQEIHKSLFTTH</sequence>
<evidence type="ECO:0008006" key="5">
    <source>
        <dbReference type="Google" id="ProtNLM"/>
    </source>
</evidence>
<dbReference type="EMBL" id="MXAP01000010">
    <property type="protein sequence ID" value="OPH40116.1"/>
    <property type="molecule type" value="Genomic_DNA"/>
</dbReference>
<dbReference type="Proteomes" id="UP000190777">
    <property type="component" value="Unassembled WGS sequence"/>
</dbReference>
<name>A0A378QSS4_9GAMM</name>
<evidence type="ECO:0000313" key="1">
    <source>
        <dbReference type="EMBL" id="OPH40116.1"/>
    </source>
</evidence>
<reference evidence="2 4" key="2">
    <citation type="submission" date="2018-06" db="EMBL/GenBank/DDBJ databases">
        <authorList>
            <consortium name="Pathogen Informatics"/>
            <person name="Doyle S."/>
        </authorList>
    </citation>
    <scope>NUCLEOTIDE SEQUENCE [LARGE SCALE GENOMIC DNA]</scope>
    <source>
        <strain evidence="2 4">NCTC11012</strain>
    </source>
</reference>
<dbReference type="InterPro" id="IPR009091">
    <property type="entry name" value="RCC1/BLIP-II"/>
</dbReference>
<dbReference type="EMBL" id="UGQF01000001">
    <property type="protein sequence ID" value="STZ03915.1"/>
    <property type="molecule type" value="Genomic_DNA"/>
</dbReference>
<accession>A0A378QSS4</accession>
<dbReference type="Proteomes" id="UP000254618">
    <property type="component" value="Unassembled WGS sequence"/>
</dbReference>
<evidence type="ECO:0000313" key="3">
    <source>
        <dbReference type="Proteomes" id="UP000190777"/>
    </source>
</evidence>
<evidence type="ECO:0000313" key="4">
    <source>
        <dbReference type="Proteomes" id="UP000254618"/>
    </source>
</evidence>